<dbReference type="PANTHER" id="PTHR30466">
    <property type="entry name" value="FLAVIN REDUCTASE"/>
    <property type="match status" value="1"/>
</dbReference>
<reference evidence="5" key="1">
    <citation type="submission" date="2016-04" db="EMBL/GenBank/DDBJ databases">
        <authorList>
            <person name="Strapagiel D."/>
            <person name="Borowka P."/>
            <person name="Marciniak B."/>
            <person name="Bakula Z."/>
            <person name="Van Ingen J."/>
            <person name="Safianowska A."/>
            <person name="Dziadek J."/>
            <person name="Jagielski T."/>
        </authorList>
    </citation>
    <scope>NUCLEOTIDE SEQUENCE [LARGE SCALE GENOMIC DNA]</scope>
    <source>
        <strain evidence="5">1010001458</strain>
    </source>
</reference>
<keyword evidence="2" id="KW-0560">Oxidoreductase</keyword>
<comment type="similarity">
    <text evidence="1">Belongs to the non-flavoprotein flavin reductase family.</text>
</comment>
<dbReference type="RefSeq" id="WP_075511996.1">
    <property type="nucleotide sequence ID" value="NZ_LWCI01000131.1"/>
</dbReference>
<dbReference type="InterPro" id="IPR012349">
    <property type="entry name" value="Split_barrel_FMN-bd"/>
</dbReference>
<dbReference type="AlphaFoldDB" id="A0A163Y7P9"/>
<dbReference type="GO" id="GO:0042602">
    <property type="term" value="F:riboflavin reductase (NADPH) activity"/>
    <property type="evidence" value="ECO:0007669"/>
    <property type="project" value="TreeGrafter"/>
</dbReference>
<dbReference type="GO" id="GO:0010181">
    <property type="term" value="F:FMN binding"/>
    <property type="evidence" value="ECO:0007669"/>
    <property type="project" value="InterPro"/>
</dbReference>
<dbReference type="InterPro" id="IPR050268">
    <property type="entry name" value="NADH-dep_flavin_reductase"/>
</dbReference>
<evidence type="ECO:0000313" key="5">
    <source>
        <dbReference type="Proteomes" id="UP000077342"/>
    </source>
</evidence>
<organism evidence="4 5">
    <name type="scientific">Mycobacterium ostraviense</name>
    <dbReference type="NCBI Taxonomy" id="2738409"/>
    <lineage>
        <taxon>Bacteria</taxon>
        <taxon>Bacillati</taxon>
        <taxon>Actinomycetota</taxon>
        <taxon>Actinomycetes</taxon>
        <taxon>Mycobacteriales</taxon>
        <taxon>Mycobacteriaceae</taxon>
        <taxon>Mycobacterium</taxon>
    </lineage>
</organism>
<evidence type="ECO:0000313" key="4">
    <source>
        <dbReference type="EMBL" id="KZS60161.1"/>
    </source>
</evidence>
<comment type="caution">
    <text evidence="4">The sequence shown here is derived from an EMBL/GenBank/DDBJ whole genome shotgun (WGS) entry which is preliminary data.</text>
</comment>
<protein>
    <submittedName>
        <fullName evidence="4">Oxidoreductase</fullName>
    </submittedName>
</protein>
<gene>
    <name evidence="4" type="ORF">A4G28_21515</name>
</gene>
<accession>A0A163Y7P9</accession>
<dbReference type="SMART" id="SM00903">
    <property type="entry name" value="Flavin_Reduct"/>
    <property type="match status" value="1"/>
</dbReference>
<dbReference type="EMBL" id="LWCI01000131">
    <property type="protein sequence ID" value="KZS60161.1"/>
    <property type="molecule type" value="Genomic_DNA"/>
</dbReference>
<dbReference type="Gene3D" id="2.30.110.10">
    <property type="entry name" value="Electron Transport, Fmn-binding Protein, Chain A"/>
    <property type="match status" value="1"/>
</dbReference>
<keyword evidence="5" id="KW-1185">Reference proteome</keyword>
<name>A0A163Y7P9_9MYCO</name>
<sequence>MSKDVAAIHDVEVIDVSFDDLMTMLDSPVFVVTTQADGHPSGCLVGFATQTSVQPPSFMIGMPRSNRTAEVAGRSDHVAVHLLAQHHRALAELFASQTADDTDKFARCPWRAGPFVMPILDDAVAWFVGRTVSRSDVGDHVCYLLEPVSVWAPECSEELLYLSDIDDLDPGHEEPTGRFYGPTEVTRRYGVRFTLDVP</sequence>
<evidence type="ECO:0000256" key="1">
    <source>
        <dbReference type="ARBA" id="ARBA00008898"/>
    </source>
</evidence>
<evidence type="ECO:0000256" key="2">
    <source>
        <dbReference type="ARBA" id="ARBA00023002"/>
    </source>
</evidence>
<feature type="domain" description="Flavin reductase like" evidence="3">
    <location>
        <begin position="22"/>
        <end position="168"/>
    </location>
</feature>
<dbReference type="Pfam" id="PF01613">
    <property type="entry name" value="Flavin_Reduct"/>
    <property type="match status" value="1"/>
</dbReference>
<dbReference type="InterPro" id="IPR002563">
    <property type="entry name" value="Flavin_Rdtase-like_dom"/>
</dbReference>
<evidence type="ECO:0000259" key="3">
    <source>
        <dbReference type="SMART" id="SM00903"/>
    </source>
</evidence>
<proteinExistence type="inferred from homology"/>
<dbReference type="PANTHER" id="PTHR30466:SF15">
    <property type="entry name" value="POSSIBLE OXIDOREDUCTASE"/>
    <property type="match status" value="1"/>
</dbReference>
<dbReference type="Proteomes" id="UP000077342">
    <property type="component" value="Unassembled WGS sequence"/>
</dbReference>
<dbReference type="SUPFAM" id="SSF50475">
    <property type="entry name" value="FMN-binding split barrel"/>
    <property type="match status" value="1"/>
</dbReference>